<dbReference type="CDD" id="cd04692">
    <property type="entry name" value="NUDIX_Hydrolase"/>
    <property type="match status" value="1"/>
</dbReference>
<dbReference type="PROSITE" id="PS51462">
    <property type="entry name" value="NUDIX"/>
    <property type="match status" value="1"/>
</dbReference>
<comment type="caution">
    <text evidence="2">The sequence shown here is derived from an EMBL/GenBank/DDBJ whole genome shotgun (WGS) entry which is preliminary data.</text>
</comment>
<dbReference type="InterPro" id="IPR015797">
    <property type="entry name" value="NUDIX_hydrolase-like_dom_sf"/>
</dbReference>
<dbReference type="EC" id="5.3.3.2" evidence="2"/>
<dbReference type="RefSeq" id="WP_230505400.1">
    <property type="nucleotide sequence ID" value="NZ_CAKJTJ010000067.1"/>
</dbReference>
<organism evidence="2 3">
    <name type="scientific">Sutcliffiella rhizosphaerae</name>
    <dbReference type="NCBI Taxonomy" id="2880967"/>
    <lineage>
        <taxon>Bacteria</taxon>
        <taxon>Bacillati</taxon>
        <taxon>Bacillota</taxon>
        <taxon>Bacilli</taxon>
        <taxon>Bacillales</taxon>
        <taxon>Bacillaceae</taxon>
        <taxon>Sutcliffiella</taxon>
    </lineage>
</organism>
<keyword evidence="2" id="KW-0413">Isomerase</keyword>
<dbReference type="GO" id="GO:0004452">
    <property type="term" value="F:isopentenyl-diphosphate delta-isomerase activity"/>
    <property type="evidence" value="ECO:0007669"/>
    <property type="project" value="UniProtKB-EC"/>
</dbReference>
<name>A0ABN8ALC6_9BACI</name>
<dbReference type="EMBL" id="CAKJTJ010000067">
    <property type="protein sequence ID" value="CAG9623710.1"/>
    <property type="molecule type" value="Genomic_DNA"/>
</dbReference>
<sequence length="206" mass="24249">MEMLSIYNKEREYLGVATRDEVHAKGLWHETFHCWILTKIDGKDYLYFQLRSKEKQDYPELLDITAAGHLMAQEKVEDGIREMEEEIGINVAIDELTYLGIIPYEKELLGFIDREHAHVFLLERTIPFDHFTLQPEEVSGVFLVGLEDFLDLWANNEESIYIEGFVENSTIVKKQVVSKEHFVPHSDQFYRRTMEAIMEKRGKMND</sequence>
<dbReference type="InterPro" id="IPR000086">
    <property type="entry name" value="NUDIX_hydrolase_dom"/>
</dbReference>
<feature type="domain" description="Nudix hydrolase" evidence="1">
    <location>
        <begin position="27"/>
        <end position="166"/>
    </location>
</feature>
<dbReference type="Proteomes" id="UP000789833">
    <property type="component" value="Unassembled WGS sequence"/>
</dbReference>
<protein>
    <submittedName>
        <fullName evidence="2">Isopentenyl-diphosphate Delta-isomerase</fullName>
        <ecNumber evidence="2">5.3.3.2</ecNumber>
    </submittedName>
</protein>
<dbReference type="SUPFAM" id="SSF55811">
    <property type="entry name" value="Nudix"/>
    <property type="match status" value="1"/>
</dbReference>
<evidence type="ECO:0000259" key="1">
    <source>
        <dbReference type="PROSITE" id="PS51462"/>
    </source>
</evidence>
<gene>
    <name evidence="2" type="primary">idi</name>
    <name evidence="2" type="ORF">BACCIP111883_04542</name>
</gene>
<dbReference type="Gene3D" id="3.90.79.10">
    <property type="entry name" value="Nucleoside Triphosphate Pyrophosphohydrolase"/>
    <property type="match status" value="1"/>
</dbReference>
<evidence type="ECO:0000313" key="3">
    <source>
        <dbReference type="Proteomes" id="UP000789833"/>
    </source>
</evidence>
<reference evidence="2 3" key="1">
    <citation type="submission" date="2021-10" db="EMBL/GenBank/DDBJ databases">
        <authorList>
            <person name="Criscuolo A."/>
        </authorList>
    </citation>
    <scope>NUCLEOTIDE SEQUENCE [LARGE SCALE GENOMIC DNA]</scope>
    <source>
        <strain evidence="3">CIP 111883</strain>
    </source>
</reference>
<keyword evidence="3" id="KW-1185">Reference proteome</keyword>
<accession>A0ABN8ALC6</accession>
<evidence type="ECO:0000313" key="2">
    <source>
        <dbReference type="EMBL" id="CAG9623710.1"/>
    </source>
</evidence>
<dbReference type="Pfam" id="PF00293">
    <property type="entry name" value="NUDIX"/>
    <property type="match status" value="1"/>
</dbReference>
<proteinExistence type="predicted"/>
<dbReference type="PANTHER" id="PTHR10885">
    <property type="entry name" value="ISOPENTENYL-DIPHOSPHATE DELTA-ISOMERASE"/>
    <property type="match status" value="1"/>
</dbReference>
<dbReference type="PANTHER" id="PTHR10885:SF0">
    <property type="entry name" value="ISOPENTENYL-DIPHOSPHATE DELTA-ISOMERASE"/>
    <property type="match status" value="1"/>
</dbReference>